<dbReference type="EC" id="2.4.1.57" evidence="5"/>
<reference evidence="6 9" key="2">
    <citation type="journal article" date="2019" name="Nat. Med.">
        <title>A library of human gut bacterial isolates paired with longitudinal multiomics data enables mechanistic microbiome research.</title>
        <authorList>
            <person name="Poyet M."/>
            <person name="Groussin M."/>
            <person name="Gibbons S.M."/>
            <person name="Avila-Pacheco J."/>
            <person name="Jiang X."/>
            <person name="Kearney S.M."/>
            <person name="Perrotta A.R."/>
            <person name="Berdy B."/>
            <person name="Zhao S."/>
            <person name="Lieberman T.D."/>
            <person name="Swanson P.K."/>
            <person name="Smith M."/>
            <person name="Roesemann S."/>
            <person name="Alexander J.E."/>
            <person name="Rich S.A."/>
            <person name="Livny J."/>
            <person name="Vlamakis H."/>
            <person name="Clish C."/>
            <person name="Bullock K."/>
            <person name="Deik A."/>
            <person name="Scott J."/>
            <person name="Pierce K.A."/>
            <person name="Xavier R.J."/>
            <person name="Alm E.J."/>
        </authorList>
    </citation>
    <scope>NUCLEOTIDE SEQUENCE [LARGE SCALE GENOMIC DNA]</scope>
    <source>
        <strain evidence="6 9">BIOML-A19</strain>
    </source>
</reference>
<dbReference type="EMBL" id="WCTY01000009">
    <property type="protein sequence ID" value="KAB4185570.1"/>
    <property type="molecule type" value="Genomic_DNA"/>
</dbReference>
<dbReference type="InterPro" id="IPR028098">
    <property type="entry name" value="Glyco_trans_4-like_N"/>
</dbReference>
<dbReference type="PANTHER" id="PTHR12526">
    <property type="entry name" value="GLYCOSYLTRANSFERASE"/>
    <property type="match status" value="1"/>
</dbReference>
<feature type="domain" description="Glycosyl transferase family 1" evidence="3">
    <location>
        <begin position="213"/>
        <end position="346"/>
    </location>
</feature>
<dbReference type="SUPFAM" id="SSF53756">
    <property type="entry name" value="UDP-Glycosyltransferase/glycogen phosphorylase"/>
    <property type="match status" value="1"/>
</dbReference>
<name>A0A174M225_BACUN</name>
<organism evidence="5 8">
    <name type="scientific">Bacteroides uniformis</name>
    <dbReference type="NCBI Taxonomy" id="820"/>
    <lineage>
        <taxon>Bacteria</taxon>
        <taxon>Pseudomonadati</taxon>
        <taxon>Bacteroidota</taxon>
        <taxon>Bacteroidia</taxon>
        <taxon>Bacteroidales</taxon>
        <taxon>Bacteroidaceae</taxon>
        <taxon>Bacteroides</taxon>
    </lineage>
</organism>
<evidence type="ECO:0000313" key="8">
    <source>
        <dbReference type="Proteomes" id="UP000095419"/>
    </source>
</evidence>
<dbReference type="AlphaFoldDB" id="A0A174M225"/>
<sequence length="392" mass="44933">MKATIIHNVYLTHKNGLNTVLGLLLKNKNIFFDNGIELCSVTPDDEGVRNFTSKKKGYKQYIKDFATSILTKCAQVFGWGAHIMMIIRSERFSKKMALKYIASNPSDDDVVFIHSFFVCYYYLKFRKKKQKTILVLHNNGDTFKMYRTYYRALEKSSYYKTLLSYEEYVLENVDRINFVSESSRNRFLELHPSVPSEIVSFIHNGVDDIPYTKHEKVHDPIEICCVASITERKGQRFIVDALASFNRDCMPNVHFTIVGDGTIRLELENIVRKCGLESYISFVGISNNVPGLLSKSDIFILPSEDEGLPMSILEAMREGLPIVSTAVGGIPEMVEDGVNGIFIRPSTEGVLNFLHRINDYDWCLLGYKARKTYENKFSSKVMILNYCNLLKK</sequence>
<evidence type="ECO:0000313" key="5">
    <source>
        <dbReference type="EMBL" id="CUP27849.1"/>
    </source>
</evidence>
<dbReference type="PANTHER" id="PTHR12526:SF629">
    <property type="entry name" value="TEICHURONIC ACID BIOSYNTHESIS GLYCOSYLTRANSFERASE TUAH-RELATED"/>
    <property type="match status" value="1"/>
</dbReference>
<dbReference type="EMBL" id="JAQNQY010000033">
    <property type="protein sequence ID" value="MDC1754571.1"/>
    <property type="molecule type" value="Genomic_DNA"/>
</dbReference>
<gene>
    <name evidence="5" type="primary">pimB_3</name>
    <name evidence="5" type="ORF">ERS417307_03414</name>
    <name evidence="6" type="ORF">GAQ44_06035</name>
    <name evidence="7" type="ORF">POY80_19230</name>
</gene>
<dbReference type="Gene3D" id="3.40.50.2000">
    <property type="entry name" value="Glycogen Phosphorylase B"/>
    <property type="match status" value="2"/>
</dbReference>
<evidence type="ECO:0000259" key="3">
    <source>
        <dbReference type="Pfam" id="PF00534"/>
    </source>
</evidence>
<dbReference type="InterPro" id="IPR001296">
    <property type="entry name" value="Glyco_trans_1"/>
</dbReference>
<keyword evidence="1 5" id="KW-0328">Glycosyltransferase</keyword>
<accession>A0A174M225</accession>
<dbReference type="EMBL" id="CYZF01000010">
    <property type="protein sequence ID" value="CUP27849.1"/>
    <property type="molecule type" value="Genomic_DNA"/>
</dbReference>
<dbReference type="GO" id="GO:0016757">
    <property type="term" value="F:glycosyltransferase activity"/>
    <property type="evidence" value="ECO:0007669"/>
    <property type="project" value="UniProtKB-KW"/>
</dbReference>
<protein>
    <submittedName>
        <fullName evidence="5 6">Glycosyltransferase</fullName>
        <ecNumber evidence="5">2.4.1.57</ecNumber>
    </submittedName>
</protein>
<evidence type="ECO:0000313" key="7">
    <source>
        <dbReference type="EMBL" id="MDC1754571.1"/>
    </source>
</evidence>
<evidence type="ECO:0000313" key="9">
    <source>
        <dbReference type="Proteomes" id="UP000487221"/>
    </source>
</evidence>
<proteinExistence type="predicted"/>
<reference evidence="5 8" key="1">
    <citation type="submission" date="2015-09" db="EMBL/GenBank/DDBJ databases">
        <authorList>
            <consortium name="Pathogen Informatics"/>
        </authorList>
    </citation>
    <scope>NUCLEOTIDE SEQUENCE [LARGE SCALE GENOMIC DNA]</scope>
    <source>
        <strain evidence="5 8">2789STDY5608791</strain>
    </source>
</reference>
<dbReference type="Proteomes" id="UP000487221">
    <property type="component" value="Unassembled WGS sequence"/>
</dbReference>
<feature type="domain" description="Glycosyltransferase subfamily 4-like N-terminal" evidence="4">
    <location>
        <begin position="107"/>
        <end position="207"/>
    </location>
</feature>
<evidence type="ECO:0000313" key="6">
    <source>
        <dbReference type="EMBL" id="KAB4185570.1"/>
    </source>
</evidence>
<dbReference type="Proteomes" id="UP000095419">
    <property type="component" value="Unassembled WGS sequence"/>
</dbReference>
<dbReference type="Pfam" id="PF00534">
    <property type="entry name" value="Glycos_transf_1"/>
    <property type="match status" value="1"/>
</dbReference>
<dbReference type="RefSeq" id="WP_057089449.1">
    <property type="nucleotide sequence ID" value="NZ_CAKOCG010000011.1"/>
</dbReference>
<dbReference type="Pfam" id="PF13439">
    <property type="entry name" value="Glyco_transf_4"/>
    <property type="match status" value="1"/>
</dbReference>
<keyword evidence="2 5" id="KW-0808">Transferase</keyword>
<reference evidence="7" key="3">
    <citation type="submission" date="2022-10" db="EMBL/GenBank/DDBJ databases">
        <title>Human gut microbiome strain richness.</title>
        <authorList>
            <person name="Chen-Liaw A."/>
        </authorList>
    </citation>
    <scope>NUCLEOTIDE SEQUENCE</scope>
    <source>
        <strain evidence="7">A1_m1001262Bd0_191120</strain>
    </source>
</reference>
<evidence type="ECO:0000259" key="4">
    <source>
        <dbReference type="Pfam" id="PF13439"/>
    </source>
</evidence>
<dbReference type="Proteomes" id="UP001218502">
    <property type="component" value="Unassembled WGS sequence"/>
</dbReference>
<dbReference type="CDD" id="cd03801">
    <property type="entry name" value="GT4_PimA-like"/>
    <property type="match status" value="1"/>
</dbReference>
<evidence type="ECO:0000256" key="2">
    <source>
        <dbReference type="ARBA" id="ARBA00022679"/>
    </source>
</evidence>
<evidence type="ECO:0000256" key="1">
    <source>
        <dbReference type="ARBA" id="ARBA00022676"/>
    </source>
</evidence>